<name>A0ACB7SV98_HYAAI</name>
<accession>A0ACB7SV98</accession>
<organism evidence="1 2">
    <name type="scientific">Hyalomma asiaticum</name>
    <name type="common">Tick</name>
    <dbReference type="NCBI Taxonomy" id="266040"/>
    <lineage>
        <taxon>Eukaryota</taxon>
        <taxon>Metazoa</taxon>
        <taxon>Ecdysozoa</taxon>
        <taxon>Arthropoda</taxon>
        <taxon>Chelicerata</taxon>
        <taxon>Arachnida</taxon>
        <taxon>Acari</taxon>
        <taxon>Parasitiformes</taxon>
        <taxon>Ixodida</taxon>
        <taxon>Ixodoidea</taxon>
        <taxon>Ixodidae</taxon>
        <taxon>Hyalomminae</taxon>
        <taxon>Hyalomma</taxon>
    </lineage>
</organism>
<keyword evidence="2" id="KW-1185">Reference proteome</keyword>
<evidence type="ECO:0000313" key="2">
    <source>
        <dbReference type="Proteomes" id="UP000821845"/>
    </source>
</evidence>
<gene>
    <name evidence="1" type="ORF">HPB50_003687</name>
</gene>
<sequence length="316" mass="33334">MALSRKSTQTEITMVIVGDGPKPTPIEAQEVSSFSGESTAEGGASSASADPSSASKGQAEKQDNNEQPKKDIYSVPVGTGSDLKADMELGTAVKAATVGILSVLSASIIVLLMYLNREYFGSSAPGVGVVGSGANFTAIVVPEIVEHRTPLTWPARKDTAPPHGGHNEWVPTDYYTDIEPDITSPFYGEPIEITAKDYPETETIKIPDKDHTGTEPAVEASELVTNASEETVSETEPTVDQSEPVVSELVPLVNQSEAMISGEIDSTPTAPQTEAAGRLLRDGTAYGDEFPTTTTPNYNASRSDRPASNASIPFSQ</sequence>
<reference evidence="1" key="1">
    <citation type="submission" date="2020-05" db="EMBL/GenBank/DDBJ databases">
        <title>Large-scale comparative analyses of tick genomes elucidate their genetic diversity and vector capacities.</title>
        <authorList>
            <person name="Jia N."/>
            <person name="Wang J."/>
            <person name="Shi W."/>
            <person name="Du L."/>
            <person name="Sun Y."/>
            <person name="Zhan W."/>
            <person name="Jiang J."/>
            <person name="Wang Q."/>
            <person name="Zhang B."/>
            <person name="Ji P."/>
            <person name="Sakyi L.B."/>
            <person name="Cui X."/>
            <person name="Yuan T."/>
            <person name="Jiang B."/>
            <person name="Yang W."/>
            <person name="Lam T.T.-Y."/>
            <person name="Chang Q."/>
            <person name="Ding S."/>
            <person name="Wang X."/>
            <person name="Zhu J."/>
            <person name="Ruan X."/>
            <person name="Zhao L."/>
            <person name="Wei J."/>
            <person name="Que T."/>
            <person name="Du C."/>
            <person name="Cheng J."/>
            <person name="Dai P."/>
            <person name="Han X."/>
            <person name="Huang E."/>
            <person name="Gao Y."/>
            <person name="Liu J."/>
            <person name="Shao H."/>
            <person name="Ye R."/>
            <person name="Li L."/>
            <person name="Wei W."/>
            <person name="Wang X."/>
            <person name="Wang C."/>
            <person name="Yang T."/>
            <person name="Huo Q."/>
            <person name="Li W."/>
            <person name="Guo W."/>
            <person name="Chen H."/>
            <person name="Zhou L."/>
            <person name="Ni X."/>
            <person name="Tian J."/>
            <person name="Zhou Y."/>
            <person name="Sheng Y."/>
            <person name="Liu T."/>
            <person name="Pan Y."/>
            <person name="Xia L."/>
            <person name="Li J."/>
            <person name="Zhao F."/>
            <person name="Cao W."/>
        </authorList>
    </citation>
    <scope>NUCLEOTIDE SEQUENCE</scope>
    <source>
        <strain evidence="1">Hyas-2018</strain>
    </source>
</reference>
<comment type="caution">
    <text evidence="1">The sequence shown here is derived from an EMBL/GenBank/DDBJ whole genome shotgun (WGS) entry which is preliminary data.</text>
</comment>
<dbReference type="Proteomes" id="UP000821845">
    <property type="component" value="Chromosome 2"/>
</dbReference>
<protein>
    <submittedName>
        <fullName evidence="1">Uncharacterized protein</fullName>
    </submittedName>
</protein>
<proteinExistence type="predicted"/>
<evidence type="ECO:0000313" key="1">
    <source>
        <dbReference type="EMBL" id="KAH6937714.1"/>
    </source>
</evidence>
<dbReference type="EMBL" id="CM023482">
    <property type="protein sequence ID" value="KAH6937714.1"/>
    <property type="molecule type" value="Genomic_DNA"/>
</dbReference>